<dbReference type="RefSeq" id="XP_035322076.1">
    <property type="nucleotide sequence ID" value="XM_035468095.1"/>
</dbReference>
<name>A0A9P5D6E4_9HYPO</name>
<keyword evidence="3" id="KW-1185">Reference proteome</keyword>
<dbReference type="OrthoDB" id="5380370at2759"/>
<sequence>MRSLLLFSGSMAPHQAATALEPESSAFYESLRWLDESNDLDLSLGFGNLAQDVGSRSVGVGAGKMPSSPDGGGRSSRRTPNRRRLSLGNKFPLSRPSVGSRPGTKDTATAAGDGGGGGVAAIIGTTTTITASPPPLKRSPSQMLLRTSGNGRRMSRALSLASAKQPQLQTHHQQQQQQQQQHARQVSTPIDAVATHYQDPGARLTLREYVTSPTKFDEALEYGFPSLTAEAEAKTAGGIKDVKKPAPLVPNLARSDGNEDNNDNDNKNNSSKNNNNNNDNNNDNDDDDDGSSTHSTVSDSDSPKTPPAAHSKPMVSPRLCADPELSSSSSPPPPAGAVKRLHSPGQCREMTVRMTLTRPDLRAYGDDVLYAWQDQDQNRNRNRNRQNHRQPPQTEAPAARKSILSVADRPRVPSTVHGGSEDLDFGNIKESMEKRFDAFDQEMMKEDATDGGVVKRIWKKVLRV</sequence>
<feature type="region of interest" description="Disordered" evidence="1">
    <location>
        <begin position="148"/>
        <end position="187"/>
    </location>
</feature>
<reference evidence="2" key="1">
    <citation type="submission" date="2020-03" db="EMBL/GenBank/DDBJ databases">
        <title>Site-based positive gene gene selection in Geosmithia morbida across the United States reveals a broad range of putative effectors and factors for local host and environmental adapation.</title>
        <authorList>
            <person name="Onufrak A."/>
            <person name="Murdoch R.W."/>
            <person name="Gazis R."/>
            <person name="Huff M."/>
            <person name="Staton M."/>
            <person name="Klingeman W."/>
            <person name="Hadziabdic D."/>
        </authorList>
    </citation>
    <scope>NUCLEOTIDE SEQUENCE</scope>
    <source>
        <strain evidence="2">1262</strain>
    </source>
</reference>
<organism evidence="2 3">
    <name type="scientific">Geosmithia morbida</name>
    <dbReference type="NCBI Taxonomy" id="1094350"/>
    <lineage>
        <taxon>Eukaryota</taxon>
        <taxon>Fungi</taxon>
        <taxon>Dikarya</taxon>
        <taxon>Ascomycota</taxon>
        <taxon>Pezizomycotina</taxon>
        <taxon>Sordariomycetes</taxon>
        <taxon>Hypocreomycetidae</taxon>
        <taxon>Hypocreales</taxon>
        <taxon>Bionectriaceae</taxon>
        <taxon>Geosmithia</taxon>
    </lineage>
</organism>
<evidence type="ECO:0000256" key="1">
    <source>
        <dbReference type="SAM" id="MobiDB-lite"/>
    </source>
</evidence>
<feature type="region of interest" description="Disordered" evidence="1">
    <location>
        <begin position="238"/>
        <end position="346"/>
    </location>
</feature>
<feature type="compositionally biased region" description="Basic residues" evidence="1">
    <location>
        <begin position="75"/>
        <end position="85"/>
    </location>
</feature>
<comment type="caution">
    <text evidence="2">The sequence shown here is derived from an EMBL/GenBank/DDBJ whole genome shotgun (WGS) entry which is preliminary data.</text>
</comment>
<dbReference type="EMBL" id="JAANYQ010000006">
    <property type="protein sequence ID" value="KAF4123424.1"/>
    <property type="molecule type" value="Genomic_DNA"/>
</dbReference>
<feature type="compositionally biased region" description="Low complexity" evidence="1">
    <location>
        <begin position="165"/>
        <end position="185"/>
    </location>
</feature>
<gene>
    <name evidence="2" type="ORF">GMORB2_6125</name>
</gene>
<proteinExistence type="predicted"/>
<protein>
    <submittedName>
        <fullName evidence="2">Uncharacterized protein</fullName>
    </submittedName>
</protein>
<feature type="compositionally biased region" description="Low complexity" evidence="1">
    <location>
        <begin position="267"/>
        <end position="281"/>
    </location>
</feature>
<dbReference type="AlphaFoldDB" id="A0A9P5D6E4"/>
<evidence type="ECO:0000313" key="3">
    <source>
        <dbReference type="Proteomes" id="UP000749293"/>
    </source>
</evidence>
<accession>A0A9P5D6E4</accession>
<dbReference type="GeneID" id="55972350"/>
<evidence type="ECO:0000313" key="2">
    <source>
        <dbReference type="EMBL" id="KAF4123424.1"/>
    </source>
</evidence>
<feature type="region of interest" description="Disordered" evidence="1">
    <location>
        <begin position="373"/>
        <end position="401"/>
    </location>
</feature>
<dbReference type="Proteomes" id="UP000749293">
    <property type="component" value="Unassembled WGS sequence"/>
</dbReference>
<feature type="region of interest" description="Disordered" evidence="1">
    <location>
        <begin position="57"/>
        <end position="119"/>
    </location>
</feature>